<dbReference type="GO" id="GO:0003779">
    <property type="term" value="F:actin binding"/>
    <property type="evidence" value="ECO:0007669"/>
    <property type="project" value="UniProtKB-KW"/>
</dbReference>
<dbReference type="PRINTS" id="PR00452">
    <property type="entry name" value="SH3DOMAIN"/>
</dbReference>
<dbReference type="FunFam" id="2.30.30.700:FF:000001">
    <property type="entry name" value="Actin cytoskeleton-regulatory complex protein SLA1"/>
    <property type="match status" value="1"/>
</dbReference>
<dbReference type="GO" id="GO:0030479">
    <property type="term" value="C:actin cortical patch"/>
    <property type="evidence" value="ECO:0007669"/>
    <property type="project" value="UniProtKB-SubCell"/>
</dbReference>
<dbReference type="GO" id="GO:0008289">
    <property type="term" value="F:lipid binding"/>
    <property type="evidence" value="ECO:0007669"/>
    <property type="project" value="EnsemblFungi"/>
</dbReference>
<feature type="domain" description="SH3" evidence="17">
    <location>
        <begin position="4"/>
        <end position="71"/>
    </location>
</feature>
<accession>C4R0G3</accession>
<dbReference type="GO" id="GO:0043130">
    <property type="term" value="F:ubiquitin binding"/>
    <property type="evidence" value="ECO:0007669"/>
    <property type="project" value="EnsemblFungi"/>
</dbReference>
<dbReference type="SMR" id="C4R0G3"/>
<dbReference type="AlphaFoldDB" id="C4R0G3"/>
<dbReference type="OrthoDB" id="26539at2759"/>
<keyword evidence="12" id="KW-0472">Membrane</keyword>
<evidence type="ECO:0000256" key="15">
    <source>
        <dbReference type="PROSITE-ProRule" id="PRU00192"/>
    </source>
</evidence>
<dbReference type="Pfam" id="PF24081">
    <property type="entry name" value="PH_SLA1"/>
    <property type="match status" value="1"/>
</dbReference>
<dbReference type="GO" id="GO:0006897">
    <property type="term" value="P:endocytosis"/>
    <property type="evidence" value="ECO:0007669"/>
    <property type="project" value="UniProtKB-KW"/>
</dbReference>
<dbReference type="SUPFAM" id="SSF50044">
    <property type="entry name" value="SH3-domain"/>
    <property type="match status" value="3"/>
</dbReference>
<keyword evidence="19" id="KW-1185">Reference proteome</keyword>
<comment type="subcellular location">
    <subcellularLocation>
        <location evidence="3">Cell membrane</location>
        <topology evidence="3">Peripheral membrane protein</topology>
        <orientation evidence="3">Cytoplasmic side</orientation>
    </subcellularLocation>
    <subcellularLocation>
        <location evidence="2">Cytoplasm</location>
        <location evidence="2">Cytoskeleton</location>
        <location evidence="2">Actin patch</location>
    </subcellularLocation>
    <subcellularLocation>
        <location evidence="1">Endosome membrane</location>
        <topology evidence="1">Peripheral membrane protein</topology>
        <orientation evidence="1">Cytoplasmic side</orientation>
    </subcellularLocation>
</comment>
<evidence type="ECO:0000256" key="9">
    <source>
        <dbReference type="ARBA" id="ARBA00022583"/>
    </source>
</evidence>
<feature type="compositionally biased region" description="Basic and acidic residues" evidence="16">
    <location>
        <begin position="568"/>
        <end position="578"/>
    </location>
</feature>
<dbReference type="GO" id="GO:0140224">
    <property type="term" value="C:SLAC complex"/>
    <property type="evidence" value="ECO:0007669"/>
    <property type="project" value="EnsemblFungi"/>
</dbReference>
<evidence type="ECO:0000256" key="13">
    <source>
        <dbReference type="ARBA" id="ARBA00023203"/>
    </source>
</evidence>
<dbReference type="GO" id="GO:0034316">
    <property type="term" value="P:negative regulation of Arp2/3 complex-mediated actin nucleation"/>
    <property type="evidence" value="ECO:0007669"/>
    <property type="project" value="EnsemblFungi"/>
</dbReference>
<dbReference type="CDD" id="cd11775">
    <property type="entry name" value="SH3_Sla1p_3"/>
    <property type="match status" value="1"/>
</dbReference>
<dbReference type="FunCoup" id="C4R0G3">
    <property type="interactions" value="152"/>
</dbReference>
<dbReference type="GO" id="GO:0005634">
    <property type="term" value="C:nucleus"/>
    <property type="evidence" value="ECO:0007669"/>
    <property type="project" value="EnsemblFungi"/>
</dbReference>
<dbReference type="InterPro" id="IPR035800">
    <property type="entry name" value="Sla1_SH3_1"/>
</dbReference>
<dbReference type="CDD" id="cd11774">
    <property type="entry name" value="SH3_Sla1p_2"/>
    <property type="match status" value="1"/>
</dbReference>
<evidence type="ECO:0000256" key="12">
    <source>
        <dbReference type="ARBA" id="ARBA00023136"/>
    </source>
</evidence>
<dbReference type="CDD" id="cd22249">
    <property type="entry name" value="UDM1_RNF168_RNF169-like"/>
    <property type="match status" value="1"/>
</dbReference>
<evidence type="ECO:0000256" key="11">
    <source>
        <dbReference type="ARBA" id="ARBA00022753"/>
    </source>
</evidence>
<dbReference type="Pfam" id="PF03983">
    <property type="entry name" value="SHD1"/>
    <property type="match status" value="1"/>
</dbReference>
<reference evidence="18 19" key="1">
    <citation type="journal article" date="2009" name="Nat. Biotechnol.">
        <title>Genome sequence of the recombinant protein production host Pichia pastoris.</title>
        <authorList>
            <person name="De Schutter K."/>
            <person name="Lin Y.C."/>
            <person name="Tiels P."/>
            <person name="Van Hecke A."/>
            <person name="Glinka S."/>
            <person name="Weber-Lehmann J."/>
            <person name="Rouze P."/>
            <person name="Van de Peer Y."/>
            <person name="Callewaert N."/>
        </authorList>
    </citation>
    <scope>NUCLEOTIDE SEQUENCE [LARGE SCALE GENOMIC DNA]</scope>
    <source>
        <strain evidence="19">GS115 / ATCC 20864</strain>
    </source>
</reference>
<evidence type="ECO:0000256" key="8">
    <source>
        <dbReference type="ARBA" id="ARBA00022490"/>
    </source>
</evidence>
<dbReference type="EMBL" id="FN392320">
    <property type="protein sequence ID" value="CAY68987.1"/>
    <property type="molecule type" value="Genomic_DNA"/>
</dbReference>
<dbReference type="Gene3D" id="2.30.30.700">
    <property type="entry name" value="SLA1 homology domain 1"/>
    <property type="match status" value="1"/>
</dbReference>
<sequence length="1183" mass="128013">MTSVFLGVYRALFDYQAQNDEELTVHENDLLYVLEKSEIDDWWKVKQRVIGVNVEEPIGLVPSTYIEPATPIGSAVALYDYDRQTEEEITFKENDTFDVYDTDDQEWILVGLNNIHFGFVPANYIQISLGTTAPASNNPPILSPASFPPPPQRINNSSVPSLKDAEPARNLEDDNAYEEEEDVPPPMPTRPTATTATSNISAPQDSESEEEPSSSSRRPSGRSRADDDFVKGDYFTWDVQEINGRKKRKAVLGIGNGSIYVQAEGHSSKKWDIRNLTNFSNEKKHVFFDFTNPSASYELHAGSKDAADAILSIVGDLKGASSMRALKEVKAASSAPKTKTGKVSYNFDAESPDELSIREGDVVYILNDKESSEWWIVQDVNTNKKGVVPASYIELISGGGSTLASIGSSISKGSKKAFGSSRKRKEKERKHLEEQRAAKRETERERQRLRSKEERDRLRKLDEKERRKKQKATPQDEDQPETSKPNPHRVRTWIDSSGSFKVEAEYLGVVDGKIHLHKTNGVKIAVAAPKLSLEDLEYVERITGMSLEKYKPKPKSSGSYSRPSKKPSSRESSPKESSRSGVKQSVPKIDPPKDPDYDWFQFFLGCDIDPNNCQRYSVVFINEQLDESSLQDLTPSLLRSLGLREGDILRVQKFLDNKFGRTKAQESATNGGLFTKSDGTLKNNRSTDVLTSTVVTRETLSPTKAEAKSKRIDDEAWALKPAAESSSQMDQFSRPVSAMSKQLTGSIQDLVNLKPLGDNANNASVAHKAETPNTTQDKPSAPVLEPVKTGAARGPVQAQPTSGGFVTAQPTGALVAMPTGFMPITMVPVKTGGTIALQPTGGFVSLQRTGGVLPQVTGGLVPVQTGGLVMPQTSFGVTPTLQPTGGILPAQRTGGLVPVQRTGGLIPVQQTGRLVPVQQTGGLIPVQRTGGLVPVQRTGNLQPVPTTSFGSQPTGTFVPQSSFGNQLATNLNNPQTTFGSQPTGGFPQTSFAQNQFRQSTGGFQQTPIVQQTGGFPQYSAGQQTVGFPQNSFGQQTGGIAQNSFGQQTGGYQTGFQGNGSIPMPQSSFGASNLGFNGATQQNYNIGMGQSLPAASIPPLQPSYTSSLNGMSNMLQNVSISQQPQQAQPMTTFGAPVAQPPLQAQPTGFGFGNSPYGGQNPLQSQPTGKRANLSAATADNPFGF</sequence>
<evidence type="ECO:0000256" key="5">
    <source>
        <dbReference type="ARBA" id="ARBA00020357"/>
    </source>
</evidence>
<dbReference type="InterPro" id="IPR013761">
    <property type="entry name" value="SAM/pointed_sf"/>
</dbReference>
<comment type="similarity">
    <text evidence="4">Belongs to the SLA1 family.</text>
</comment>
<dbReference type="PANTHER" id="PTHR15735">
    <property type="entry name" value="FCH AND DOUBLE SH3 DOMAINS PROTEIN"/>
    <property type="match status" value="1"/>
</dbReference>
<keyword evidence="14" id="KW-0206">Cytoskeleton</keyword>
<protein>
    <recommendedName>
        <fullName evidence="5">Actin cytoskeleton-regulatory complex protein SLA1</fullName>
    </recommendedName>
</protein>
<evidence type="ECO:0000256" key="7">
    <source>
        <dbReference type="ARBA" id="ARBA00022475"/>
    </source>
</evidence>
<feature type="compositionally biased region" description="Low complexity" evidence="16">
    <location>
        <begin position="404"/>
        <end position="420"/>
    </location>
</feature>
<evidence type="ECO:0000256" key="2">
    <source>
        <dbReference type="ARBA" id="ARBA00004134"/>
    </source>
</evidence>
<dbReference type="SMART" id="SM00326">
    <property type="entry name" value="SH3"/>
    <property type="match status" value="3"/>
</dbReference>
<dbReference type="InterPro" id="IPR036028">
    <property type="entry name" value="SH3-like_dom_sf"/>
</dbReference>
<dbReference type="GeneID" id="8199054"/>
<feature type="domain" description="SH3" evidence="17">
    <location>
        <begin position="72"/>
        <end position="130"/>
    </location>
</feature>
<feature type="region of interest" description="Disordered" evidence="16">
    <location>
        <begin position="404"/>
        <end position="494"/>
    </location>
</feature>
<evidence type="ECO:0000256" key="3">
    <source>
        <dbReference type="ARBA" id="ARBA00004413"/>
    </source>
</evidence>
<name>C4R0G3_KOMPG</name>
<feature type="compositionally biased region" description="Acidic residues" evidence="16">
    <location>
        <begin position="173"/>
        <end position="183"/>
    </location>
</feature>
<evidence type="ECO:0000313" key="19">
    <source>
        <dbReference type="Proteomes" id="UP000000314"/>
    </source>
</evidence>
<keyword evidence="10" id="KW-0677">Repeat</keyword>
<dbReference type="RefSeq" id="XP_002491267.1">
    <property type="nucleotide sequence ID" value="XM_002491222.1"/>
</dbReference>
<dbReference type="CDD" id="cd11773">
    <property type="entry name" value="SH3_Sla1p_1"/>
    <property type="match status" value="1"/>
</dbReference>
<organism evidence="18 19">
    <name type="scientific">Komagataella phaffii (strain GS115 / ATCC 20864)</name>
    <name type="common">Yeast</name>
    <name type="synonym">Pichia pastoris</name>
    <dbReference type="NCBI Taxonomy" id="644223"/>
    <lineage>
        <taxon>Eukaryota</taxon>
        <taxon>Fungi</taxon>
        <taxon>Dikarya</taxon>
        <taxon>Ascomycota</taxon>
        <taxon>Saccharomycotina</taxon>
        <taxon>Pichiomycetes</taxon>
        <taxon>Pichiales</taxon>
        <taxon>Pichiaceae</taxon>
        <taxon>Komagataella</taxon>
    </lineage>
</organism>
<keyword evidence="6 15" id="KW-0728">SH3 domain</keyword>
<dbReference type="GO" id="GO:0005886">
    <property type="term" value="C:plasma membrane"/>
    <property type="evidence" value="ECO:0007669"/>
    <property type="project" value="UniProtKB-SubCell"/>
</dbReference>
<dbReference type="GO" id="GO:0071555">
    <property type="term" value="P:cell wall organization"/>
    <property type="evidence" value="ECO:0007669"/>
    <property type="project" value="EnsemblFungi"/>
</dbReference>
<dbReference type="Pfam" id="PF00018">
    <property type="entry name" value="SH3_1"/>
    <property type="match status" value="2"/>
</dbReference>
<keyword evidence="7" id="KW-1003">Cell membrane</keyword>
<feature type="compositionally biased region" description="Basic and acidic residues" evidence="16">
    <location>
        <begin position="429"/>
        <end position="465"/>
    </location>
</feature>
<dbReference type="STRING" id="644223.C4R0G3"/>
<dbReference type="PANTHER" id="PTHR15735:SF19">
    <property type="entry name" value="ACTIN CYTOSKELETON-REGULATORY COMPLEX PROTEIN SLA1"/>
    <property type="match status" value="1"/>
</dbReference>
<dbReference type="InterPro" id="IPR056996">
    <property type="entry name" value="PH_SLA1"/>
</dbReference>
<keyword evidence="8" id="KW-0963">Cytoplasm</keyword>
<dbReference type="InterPro" id="IPR035821">
    <property type="entry name" value="Sla1_SH3_3"/>
</dbReference>
<gene>
    <name evidence="18" type="ordered locus">PAS_chr2-1_0366</name>
</gene>
<dbReference type="PROSITE" id="PS50002">
    <property type="entry name" value="SH3"/>
    <property type="match status" value="3"/>
</dbReference>
<dbReference type="KEGG" id="ppa:PAS_chr2-1_0366"/>
<keyword evidence="13" id="KW-0009">Actin-binding</keyword>
<feature type="compositionally biased region" description="Basic and acidic residues" evidence="16">
    <location>
        <begin position="163"/>
        <end position="172"/>
    </location>
</feature>
<feature type="region of interest" description="Disordered" evidence="16">
    <location>
        <begin position="1144"/>
        <end position="1183"/>
    </location>
</feature>
<feature type="domain" description="SH3" evidence="17">
    <location>
        <begin position="336"/>
        <end position="398"/>
    </location>
</feature>
<dbReference type="GO" id="GO:0042802">
    <property type="term" value="F:identical protein binding"/>
    <property type="evidence" value="ECO:0007669"/>
    <property type="project" value="EnsemblFungi"/>
</dbReference>
<keyword evidence="9" id="KW-0254">Endocytosis</keyword>
<dbReference type="GO" id="GO:0010008">
    <property type="term" value="C:endosome membrane"/>
    <property type="evidence" value="ECO:0007669"/>
    <property type="project" value="UniProtKB-SubCell"/>
</dbReference>
<dbReference type="InterPro" id="IPR001452">
    <property type="entry name" value="SH3_domain"/>
</dbReference>
<evidence type="ECO:0000256" key="14">
    <source>
        <dbReference type="ARBA" id="ARBA00023212"/>
    </source>
</evidence>
<dbReference type="InParanoid" id="C4R0G3"/>
<dbReference type="eggNOG" id="ENOG502QQC3">
    <property type="taxonomic scope" value="Eukaryota"/>
</dbReference>
<dbReference type="Proteomes" id="UP000000314">
    <property type="component" value="Chromosome 2"/>
</dbReference>
<dbReference type="Gene3D" id="2.30.30.40">
    <property type="entry name" value="SH3 Domains"/>
    <property type="match status" value="3"/>
</dbReference>
<feature type="region of interest" description="Disordered" evidence="16">
    <location>
        <begin position="549"/>
        <end position="593"/>
    </location>
</feature>
<evidence type="ECO:0000313" key="18">
    <source>
        <dbReference type="EMBL" id="CAY68987.1"/>
    </source>
</evidence>
<proteinExistence type="inferred from homology"/>
<dbReference type="Pfam" id="PF14604">
    <property type="entry name" value="SH3_9"/>
    <property type="match status" value="1"/>
</dbReference>
<evidence type="ECO:0000259" key="17">
    <source>
        <dbReference type="PROSITE" id="PS50002"/>
    </source>
</evidence>
<dbReference type="InterPro" id="IPR007131">
    <property type="entry name" value="SHD1"/>
</dbReference>
<evidence type="ECO:0000256" key="4">
    <source>
        <dbReference type="ARBA" id="ARBA00007948"/>
    </source>
</evidence>
<dbReference type="OMA" id="FMAQGED"/>
<dbReference type="Gene3D" id="1.10.150.50">
    <property type="entry name" value="Transcription Factor, Ets-1"/>
    <property type="match status" value="1"/>
</dbReference>
<evidence type="ECO:0000256" key="6">
    <source>
        <dbReference type="ARBA" id="ARBA00022443"/>
    </source>
</evidence>
<dbReference type="GO" id="GO:1990964">
    <property type="term" value="C:actin cytoskeleton-regulatory complex"/>
    <property type="evidence" value="ECO:0007669"/>
    <property type="project" value="EnsemblFungi"/>
</dbReference>
<feature type="region of interest" description="Disordered" evidence="16">
    <location>
        <begin position="140"/>
        <end position="227"/>
    </location>
</feature>
<dbReference type="GO" id="GO:0140312">
    <property type="term" value="F:cargo adaptor activity"/>
    <property type="evidence" value="ECO:0007669"/>
    <property type="project" value="EnsemblFungi"/>
</dbReference>
<evidence type="ECO:0000256" key="10">
    <source>
        <dbReference type="ARBA" id="ARBA00022737"/>
    </source>
</evidence>
<evidence type="ECO:0000256" key="16">
    <source>
        <dbReference type="SAM" id="MobiDB-lite"/>
    </source>
</evidence>
<dbReference type="GO" id="GO:0000147">
    <property type="term" value="P:actin cortical patch assembly"/>
    <property type="evidence" value="ECO:0007669"/>
    <property type="project" value="EnsemblFungi"/>
</dbReference>
<evidence type="ECO:0000256" key="1">
    <source>
        <dbReference type="ARBA" id="ARBA00004125"/>
    </source>
</evidence>
<feature type="compositionally biased region" description="Polar residues" evidence="16">
    <location>
        <begin position="1155"/>
        <end position="1166"/>
    </location>
</feature>
<dbReference type="HOGENOM" id="CLU_003674_0_0_1"/>
<keyword evidence="11" id="KW-0967">Endosome</keyword>